<comment type="catalytic activity">
    <reaction evidence="13">
        <text>a 1,2-diacyl-sn-glycerol + H2O = a 2-acylglycerol + a fatty acid + H(+)</text>
        <dbReference type="Rhea" id="RHEA:33275"/>
        <dbReference type="ChEBI" id="CHEBI:15377"/>
        <dbReference type="ChEBI" id="CHEBI:15378"/>
        <dbReference type="ChEBI" id="CHEBI:17389"/>
        <dbReference type="ChEBI" id="CHEBI:17815"/>
        <dbReference type="ChEBI" id="CHEBI:28868"/>
        <dbReference type="EC" id="3.1.1.116"/>
    </reaction>
    <physiologicalReaction direction="left-to-right" evidence="13">
        <dbReference type="Rhea" id="RHEA:33276"/>
    </physiologicalReaction>
</comment>
<keyword evidence="19" id="KW-1185">Reference proteome</keyword>
<dbReference type="PANTHER" id="PTHR45792:SF8">
    <property type="entry name" value="DIACYLGLYCEROL LIPASE-ALPHA"/>
    <property type="match status" value="1"/>
</dbReference>
<feature type="region of interest" description="Disordered" evidence="16">
    <location>
        <begin position="97"/>
        <end position="117"/>
    </location>
</feature>
<dbReference type="EC" id="3.1.1.116" evidence="14"/>
<keyword evidence="12" id="KW-0472">Membrane</keyword>
<dbReference type="Pfam" id="PF12796">
    <property type="entry name" value="Ank_2"/>
    <property type="match status" value="1"/>
</dbReference>
<evidence type="ECO:0000313" key="18">
    <source>
        <dbReference type="EMBL" id="CAK9079909.1"/>
    </source>
</evidence>
<dbReference type="PANTHER" id="PTHR45792">
    <property type="entry name" value="DIACYLGLYCEROL LIPASE HOMOLOG-RELATED"/>
    <property type="match status" value="1"/>
</dbReference>
<keyword evidence="5" id="KW-0812">Transmembrane</keyword>
<keyword evidence="4" id="KW-0597">Phosphoprotein</keyword>
<dbReference type="InterPro" id="IPR029058">
    <property type="entry name" value="AB_hydrolase_fold"/>
</dbReference>
<evidence type="ECO:0000256" key="7">
    <source>
        <dbReference type="ARBA" id="ARBA00022801"/>
    </source>
</evidence>
<dbReference type="EMBL" id="CAXAMN010023695">
    <property type="protein sequence ID" value="CAK9079909.1"/>
    <property type="molecule type" value="Genomic_DNA"/>
</dbReference>
<dbReference type="InterPro" id="IPR002921">
    <property type="entry name" value="Fungal_lipase-type"/>
</dbReference>
<keyword evidence="9" id="KW-0442">Lipid degradation</keyword>
<evidence type="ECO:0000256" key="2">
    <source>
        <dbReference type="ARBA" id="ARBA00004651"/>
    </source>
</evidence>
<evidence type="ECO:0000256" key="4">
    <source>
        <dbReference type="ARBA" id="ARBA00022553"/>
    </source>
</evidence>
<name>A0ABP0PYA9_9DINO</name>
<gene>
    <name evidence="18" type="ORF">CCMP2556_LOCUS39287</name>
</gene>
<evidence type="ECO:0000256" key="11">
    <source>
        <dbReference type="ARBA" id="ARBA00023098"/>
    </source>
</evidence>
<dbReference type="SUPFAM" id="SSF48403">
    <property type="entry name" value="Ankyrin repeat"/>
    <property type="match status" value="1"/>
</dbReference>
<evidence type="ECO:0000256" key="10">
    <source>
        <dbReference type="ARBA" id="ARBA00022989"/>
    </source>
</evidence>
<dbReference type="InterPro" id="IPR036770">
    <property type="entry name" value="Ankyrin_rpt-contain_sf"/>
</dbReference>
<evidence type="ECO:0000256" key="5">
    <source>
        <dbReference type="ARBA" id="ARBA00022692"/>
    </source>
</evidence>
<evidence type="ECO:0000259" key="17">
    <source>
        <dbReference type="Pfam" id="PF01764"/>
    </source>
</evidence>
<dbReference type="PROSITE" id="PS50088">
    <property type="entry name" value="ANK_REPEAT"/>
    <property type="match status" value="1"/>
</dbReference>
<dbReference type="Gene3D" id="3.40.50.1820">
    <property type="entry name" value="alpha/beta hydrolase"/>
    <property type="match status" value="1"/>
</dbReference>
<protein>
    <recommendedName>
        <fullName evidence="14">sn-1-specific diacylglycerol lipase</fullName>
        <ecNumber evidence="14">3.1.1.116</ecNumber>
    </recommendedName>
</protein>
<evidence type="ECO:0000256" key="6">
    <source>
        <dbReference type="ARBA" id="ARBA00022723"/>
    </source>
</evidence>
<keyword evidence="8" id="KW-0106">Calcium</keyword>
<dbReference type="InterPro" id="IPR002110">
    <property type="entry name" value="Ankyrin_rpt"/>
</dbReference>
<comment type="subcellular location">
    <subcellularLocation>
        <location evidence="2">Cell membrane</location>
        <topology evidence="2">Multi-pass membrane protein</topology>
    </subcellularLocation>
</comment>
<organism evidence="18 19">
    <name type="scientific">Durusdinium trenchii</name>
    <dbReference type="NCBI Taxonomy" id="1381693"/>
    <lineage>
        <taxon>Eukaryota</taxon>
        <taxon>Sar</taxon>
        <taxon>Alveolata</taxon>
        <taxon>Dinophyceae</taxon>
        <taxon>Suessiales</taxon>
        <taxon>Symbiodiniaceae</taxon>
        <taxon>Durusdinium</taxon>
    </lineage>
</organism>
<evidence type="ECO:0000256" key="13">
    <source>
        <dbReference type="ARBA" id="ARBA00024531"/>
    </source>
</evidence>
<feature type="domain" description="Fungal lipase-type" evidence="17">
    <location>
        <begin position="586"/>
        <end position="711"/>
    </location>
</feature>
<dbReference type="Proteomes" id="UP001642484">
    <property type="component" value="Unassembled WGS sequence"/>
</dbReference>
<dbReference type="CDD" id="cd00519">
    <property type="entry name" value="Lipase_3"/>
    <property type="match status" value="1"/>
</dbReference>
<dbReference type="InterPro" id="IPR052214">
    <property type="entry name" value="DAG_Lipase-Related"/>
</dbReference>
<dbReference type="Pfam" id="PF01764">
    <property type="entry name" value="Lipase_3"/>
    <property type="match status" value="1"/>
</dbReference>
<dbReference type="Gene3D" id="1.25.40.20">
    <property type="entry name" value="Ankyrin repeat-containing domain"/>
    <property type="match status" value="1"/>
</dbReference>
<reference evidence="18 19" key="1">
    <citation type="submission" date="2024-02" db="EMBL/GenBank/DDBJ databases">
        <authorList>
            <person name="Chen Y."/>
            <person name="Shah S."/>
            <person name="Dougan E. K."/>
            <person name="Thang M."/>
            <person name="Chan C."/>
        </authorList>
    </citation>
    <scope>NUCLEOTIDE SEQUENCE [LARGE SCALE GENOMIC DNA]</scope>
</reference>
<proteinExistence type="predicted"/>
<keyword evidence="6" id="KW-0479">Metal-binding</keyword>
<evidence type="ECO:0000256" key="14">
    <source>
        <dbReference type="ARBA" id="ARBA00026104"/>
    </source>
</evidence>
<keyword evidence="10" id="KW-1133">Transmembrane helix</keyword>
<evidence type="ECO:0000313" key="19">
    <source>
        <dbReference type="Proteomes" id="UP001642484"/>
    </source>
</evidence>
<evidence type="ECO:0000256" key="3">
    <source>
        <dbReference type="ARBA" id="ARBA00022475"/>
    </source>
</evidence>
<evidence type="ECO:0000256" key="1">
    <source>
        <dbReference type="ARBA" id="ARBA00001913"/>
    </source>
</evidence>
<keyword evidence="3" id="KW-1003">Cell membrane</keyword>
<evidence type="ECO:0000256" key="9">
    <source>
        <dbReference type="ARBA" id="ARBA00022963"/>
    </source>
</evidence>
<evidence type="ECO:0000256" key="15">
    <source>
        <dbReference type="PROSITE-ProRule" id="PRU00023"/>
    </source>
</evidence>
<dbReference type="PROSITE" id="PS50297">
    <property type="entry name" value="ANK_REP_REGION"/>
    <property type="match status" value="1"/>
</dbReference>
<keyword evidence="7" id="KW-0378">Hydrolase</keyword>
<comment type="caution">
    <text evidence="18">The sequence shown here is derived from an EMBL/GenBank/DDBJ whole genome shotgun (WGS) entry which is preliminary data.</text>
</comment>
<feature type="region of interest" description="Disordered" evidence="16">
    <location>
        <begin position="1"/>
        <end position="29"/>
    </location>
</feature>
<evidence type="ECO:0000256" key="12">
    <source>
        <dbReference type="ARBA" id="ARBA00023136"/>
    </source>
</evidence>
<accession>A0ABP0PYA9</accession>
<dbReference type="SUPFAM" id="SSF53474">
    <property type="entry name" value="alpha/beta-Hydrolases"/>
    <property type="match status" value="1"/>
</dbReference>
<keyword evidence="15" id="KW-0040">ANK repeat</keyword>
<sequence>MLNRSTPSKSTRDFLGTPARAERVRRASGSSPFVASPELLTWNEDLHGTPPVGVARSFASSPAEVGILHASPEEFCSGVLCPKTPEATWGFTPCRSSRSSLGGTSGGGATPSKLTASTPSRIINIRTPLRPCSKQRSKEFQDDVRCALEEQSAELLRVALQRRHPCPMDHALHEAVRQGNCDAARLLLENSAEPNDRCLALDHGEFPLQLALSSNLVSASDRHQMVELLLDARADVGQRRNDAEGHTPLHDGVRRGDPGVVALLLRHQADPNATNAFGEAPLELAARGSFYTDVRDSFSLVEAWLAEQLSACKLFSFNGARALCCQALRGHSHAPAEALQPPSFGDPGVLGVRQVLGVCRLQREAVLPPVRPAISVAGFMVLGLAAGALWRRRKVSSRQFLERLKLPLQPSLQQVIGVLQRVDPALGNLAETVSQVWGLLQSELAEQLTEDASGARSGRLLLHLFALGRLKSLQSAGFDLPVEQVPLVSDLPQLTEAYRLTKLAVASYGANVLALVGLLQFKDAWPSAGPDRDRVAAARYLEVPVERMLAYGTLGDSRKESEEPKSALERFKPWWILMEDGDELILSIRGSANIDDIATDLACATCEFLHGYAHEGVAGAVSAVWDEAESEVAKAIQARDYQRLVVCGHSLGGAVSLLLGMKLRATNALPLEVHAFAAGPPPAFQGESRPELEEGLISVINRFDPVPHLSLDAALRMVLAAEKLADEGLSWQQTLGLVVGTNEFASPKFDDLIAKIPKQAKAPLRIPGEAIWLVDACAGRQVLAVDLRGRLQDFVEELPEISVAQSALDHVMSTYVYNMEKALKRVT</sequence>
<keyword evidence="11" id="KW-0443">Lipid metabolism</keyword>
<evidence type="ECO:0000256" key="16">
    <source>
        <dbReference type="SAM" id="MobiDB-lite"/>
    </source>
</evidence>
<comment type="cofactor">
    <cofactor evidence="1">
        <name>Ca(2+)</name>
        <dbReference type="ChEBI" id="CHEBI:29108"/>
    </cofactor>
</comment>
<dbReference type="SMART" id="SM00248">
    <property type="entry name" value="ANK"/>
    <property type="match status" value="3"/>
</dbReference>
<evidence type="ECO:0000256" key="8">
    <source>
        <dbReference type="ARBA" id="ARBA00022837"/>
    </source>
</evidence>
<feature type="repeat" description="ANK" evidence="15">
    <location>
        <begin position="244"/>
        <end position="276"/>
    </location>
</feature>